<dbReference type="HAMAP" id="MF_02210">
    <property type="entry name" value="RimI"/>
    <property type="match status" value="1"/>
</dbReference>
<dbReference type="GO" id="GO:0005737">
    <property type="term" value="C:cytoplasm"/>
    <property type="evidence" value="ECO:0007669"/>
    <property type="project" value="UniProtKB-SubCell"/>
</dbReference>
<dbReference type="InterPro" id="IPR050680">
    <property type="entry name" value="YpeA/RimI_acetyltransf"/>
</dbReference>
<reference evidence="7" key="1">
    <citation type="journal article" date="2014" name="Int. J. Syst. Evol. Microbiol.">
        <title>Complete genome sequence of Corynebacterium casei LMG S-19264T (=DSM 44701T), isolated from a smear-ripened cheese.</title>
        <authorList>
            <consortium name="US DOE Joint Genome Institute (JGI-PGF)"/>
            <person name="Walter F."/>
            <person name="Albersmeier A."/>
            <person name="Kalinowski J."/>
            <person name="Ruckert C."/>
        </authorList>
    </citation>
    <scope>NUCLEOTIDE SEQUENCE</scope>
    <source>
        <strain evidence="7">NBRC 110071</strain>
    </source>
</reference>
<dbReference type="InterPro" id="IPR016181">
    <property type="entry name" value="Acyl_CoA_acyltransferase"/>
</dbReference>
<feature type="active site" description="Proton donor" evidence="5">
    <location>
        <position position="127"/>
    </location>
</feature>
<keyword evidence="8" id="KW-1185">Reference proteome</keyword>
<evidence type="ECO:0000313" key="8">
    <source>
        <dbReference type="Proteomes" id="UP001161389"/>
    </source>
</evidence>
<reference evidence="7" key="2">
    <citation type="submission" date="2023-01" db="EMBL/GenBank/DDBJ databases">
        <title>Draft genome sequence of Litoribrevibacter albus strain NBRC 110071.</title>
        <authorList>
            <person name="Sun Q."/>
            <person name="Mori K."/>
        </authorList>
    </citation>
    <scope>NUCLEOTIDE SEQUENCE</scope>
    <source>
        <strain evidence="7">NBRC 110071</strain>
    </source>
</reference>
<sequence length="167" mass="18892">METTSSDKGLNGSILVRDASVEDISDVLVVEASGYDFPWSEAIFRDCFKDSYTFLVLLCDDRIVAYAIISDIVGEAHLLNICVHRDFNRRGLGAHLLHEVIKRARTQKCYSILLEVRESNLAAKLMYEKFGFSMIGVRKNYYPAADGREDALMYQLDVPDLSVDEQV</sequence>
<evidence type="ECO:0000313" key="7">
    <source>
        <dbReference type="EMBL" id="GLQ33228.1"/>
    </source>
</evidence>
<protein>
    <recommendedName>
        <fullName evidence="5">[Ribosomal protein bS18]-alanine N-acetyltransferase</fullName>
        <ecNumber evidence="5">2.3.1.266</ecNumber>
    </recommendedName>
</protein>
<comment type="catalytic activity">
    <reaction evidence="5">
        <text>N-terminal L-alanyl-[ribosomal protein bS18] + acetyl-CoA = N-terminal N(alpha)-acetyl-L-alanyl-[ribosomal protein bS18] + CoA + H(+)</text>
        <dbReference type="Rhea" id="RHEA:43756"/>
        <dbReference type="Rhea" id="RHEA-COMP:10676"/>
        <dbReference type="Rhea" id="RHEA-COMP:10677"/>
        <dbReference type="ChEBI" id="CHEBI:15378"/>
        <dbReference type="ChEBI" id="CHEBI:57287"/>
        <dbReference type="ChEBI" id="CHEBI:57288"/>
        <dbReference type="ChEBI" id="CHEBI:64718"/>
        <dbReference type="ChEBI" id="CHEBI:83683"/>
        <dbReference type="EC" id="2.3.1.266"/>
    </reaction>
</comment>
<accession>A0AA37SES7</accession>
<comment type="caution">
    <text evidence="7">The sequence shown here is derived from an EMBL/GenBank/DDBJ whole genome shotgun (WGS) entry which is preliminary data.</text>
</comment>
<proteinExistence type="inferred from homology"/>
<comment type="function">
    <text evidence="5">Acetylates the N-terminal alanine of ribosomal protein bS18.</text>
</comment>
<dbReference type="Proteomes" id="UP001161389">
    <property type="component" value="Unassembled WGS sequence"/>
</dbReference>
<comment type="subcellular location">
    <subcellularLocation>
        <location evidence="5">Cytoplasm</location>
    </subcellularLocation>
</comment>
<evidence type="ECO:0000259" key="6">
    <source>
        <dbReference type="PROSITE" id="PS51186"/>
    </source>
</evidence>
<keyword evidence="4 5" id="KW-0012">Acyltransferase</keyword>
<evidence type="ECO:0000256" key="1">
    <source>
        <dbReference type="ARBA" id="ARBA00005395"/>
    </source>
</evidence>
<dbReference type="Gene3D" id="3.40.630.30">
    <property type="match status" value="1"/>
</dbReference>
<dbReference type="InterPro" id="IPR006464">
    <property type="entry name" value="AcTrfase_RimI/Ard1"/>
</dbReference>
<dbReference type="SUPFAM" id="SSF55729">
    <property type="entry name" value="Acyl-CoA N-acyltransferases (Nat)"/>
    <property type="match status" value="1"/>
</dbReference>
<evidence type="ECO:0000256" key="5">
    <source>
        <dbReference type="HAMAP-Rule" id="MF_02210"/>
    </source>
</evidence>
<feature type="domain" description="N-acetyltransferase" evidence="6">
    <location>
        <begin position="14"/>
        <end position="159"/>
    </location>
</feature>
<comment type="similarity">
    <text evidence="1 5">Belongs to the acetyltransferase family. RimI subfamily.</text>
</comment>
<feature type="binding site" evidence="5">
    <location>
        <begin position="89"/>
        <end position="94"/>
    </location>
    <ligand>
        <name>acetyl-CoA</name>
        <dbReference type="ChEBI" id="CHEBI:57288"/>
    </ligand>
</feature>
<dbReference type="PANTHER" id="PTHR43420">
    <property type="entry name" value="ACETYLTRANSFERASE"/>
    <property type="match status" value="1"/>
</dbReference>
<dbReference type="PROSITE" id="PS51186">
    <property type="entry name" value="GNAT"/>
    <property type="match status" value="1"/>
</dbReference>
<feature type="active site" description="Proton acceptor" evidence="5">
    <location>
        <position position="115"/>
    </location>
</feature>
<dbReference type="EMBL" id="BSNM01000026">
    <property type="protein sequence ID" value="GLQ33228.1"/>
    <property type="molecule type" value="Genomic_DNA"/>
</dbReference>
<dbReference type="EC" id="2.3.1.266" evidence="5"/>
<evidence type="ECO:0000256" key="3">
    <source>
        <dbReference type="ARBA" id="ARBA00022679"/>
    </source>
</evidence>
<dbReference type="GO" id="GO:0008999">
    <property type="term" value="F:protein-N-terminal-alanine acetyltransferase activity"/>
    <property type="evidence" value="ECO:0007669"/>
    <property type="project" value="UniProtKB-UniRule"/>
</dbReference>
<dbReference type="InterPro" id="IPR000182">
    <property type="entry name" value="GNAT_dom"/>
</dbReference>
<dbReference type="RefSeq" id="WP_284383558.1">
    <property type="nucleotide sequence ID" value="NZ_BSNM01000026.1"/>
</dbReference>
<feature type="binding site" evidence="5">
    <location>
        <position position="120"/>
    </location>
    <ligand>
        <name>acetyl-CoA</name>
        <dbReference type="ChEBI" id="CHEBI:57288"/>
    </ligand>
</feature>
<keyword evidence="3 5" id="KW-0808">Transferase</keyword>
<dbReference type="Pfam" id="PF00583">
    <property type="entry name" value="Acetyltransf_1"/>
    <property type="match status" value="1"/>
</dbReference>
<organism evidence="7 8">
    <name type="scientific">Litoribrevibacter albus</name>
    <dbReference type="NCBI Taxonomy" id="1473156"/>
    <lineage>
        <taxon>Bacteria</taxon>
        <taxon>Pseudomonadati</taxon>
        <taxon>Pseudomonadota</taxon>
        <taxon>Gammaproteobacteria</taxon>
        <taxon>Oceanospirillales</taxon>
        <taxon>Oceanospirillaceae</taxon>
        <taxon>Litoribrevibacter</taxon>
    </lineage>
</organism>
<name>A0AA37SES7_9GAMM</name>
<dbReference type="PANTHER" id="PTHR43420:SF12">
    <property type="entry name" value="N-ACETYLTRANSFERASE DOMAIN-CONTAINING PROTEIN"/>
    <property type="match status" value="1"/>
</dbReference>
<keyword evidence="2 5" id="KW-0963">Cytoplasm</keyword>
<gene>
    <name evidence="5 7" type="primary">rimI</name>
    <name evidence="7" type="ORF">GCM10007876_37080</name>
</gene>
<evidence type="ECO:0000256" key="2">
    <source>
        <dbReference type="ARBA" id="ARBA00022490"/>
    </source>
</evidence>
<dbReference type="NCBIfam" id="TIGR01575">
    <property type="entry name" value="rimI"/>
    <property type="match status" value="1"/>
</dbReference>
<dbReference type="CDD" id="cd04301">
    <property type="entry name" value="NAT_SF"/>
    <property type="match status" value="1"/>
</dbReference>
<evidence type="ECO:0000256" key="4">
    <source>
        <dbReference type="ARBA" id="ARBA00023315"/>
    </source>
</evidence>
<comment type="caution">
    <text evidence="5">Lacks conserved residue(s) required for the propagation of feature annotation.</text>
</comment>
<dbReference type="AlphaFoldDB" id="A0AA37SES7"/>
<dbReference type="InterPro" id="IPR043690">
    <property type="entry name" value="RimI"/>
</dbReference>